<gene>
    <name evidence="10 11" type="primary">lysS</name>
    <name evidence="11" type="ORF">KTS37_00985</name>
</gene>
<comment type="catalytic activity">
    <reaction evidence="9 10">
        <text>tRNA(Lys) + L-lysine + ATP = L-lysyl-tRNA(Lys) + AMP + diphosphate</text>
        <dbReference type="Rhea" id="RHEA:20792"/>
        <dbReference type="Rhea" id="RHEA-COMP:9696"/>
        <dbReference type="Rhea" id="RHEA-COMP:9697"/>
        <dbReference type="ChEBI" id="CHEBI:30616"/>
        <dbReference type="ChEBI" id="CHEBI:32551"/>
        <dbReference type="ChEBI" id="CHEBI:33019"/>
        <dbReference type="ChEBI" id="CHEBI:78442"/>
        <dbReference type="ChEBI" id="CHEBI:78529"/>
        <dbReference type="ChEBI" id="CHEBI:456215"/>
        <dbReference type="EC" id="6.1.1.6"/>
    </reaction>
</comment>
<accession>A0AA41FYI4</accession>
<dbReference type="RefSeq" id="WP_162412349.1">
    <property type="nucleotide sequence ID" value="NZ_JAHQXE010000001.1"/>
</dbReference>
<dbReference type="InterPro" id="IPR008925">
    <property type="entry name" value="aa_tRNA-synth_I_cd-bd_sf"/>
</dbReference>
<dbReference type="SUPFAM" id="SSF52374">
    <property type="entry name" value="Nucleotidylyl transferase"/>
    <property type="match status" value="1"/>
</dbReference>
<evidence type="ECO:0000256" key="7">
    <source>
        <dbReference type="ARBA" id="ARBA00022917"/>
    </source>
</evidence>
<comment type="caution">
    <text evidence="10">Lacks conserved residue(s) required for the propagation of feature annotation.</text>
</comment>
<keyword evidence="6 10" id="KW-0067">ATP-binding</keyword>
<reference evidence="11" key="1">
    <citation type="submission" date="2021-06" db="EMBL/GenBank/DDBJ databases">
        <title>New haloarchaea isolates fom saline soil.</title>
        <authorList>
            <person name="Duran-Viseras A."/>
            <person name="Sanchez-Porro C.S."/>
            <person name="Ventosa A."/>
        </authorList>
    </citation>
    <scope>NUCLEOTIDE SEQUENCE</scope>
    <source>
        <strain evidence="11">JCM 18369</strain>
    </source>
</reference>
<keyword evidence="7 10" id="KW-0648">Protein biosynthesis</keyword>
<dbReference type="Gene3D" id="3.40.50.620">
    <property type="entry name" value="HUPs"/>
    <property type="match status" value="2"/>
</dbReference>
<feature type="short sequence motif" description="'KMSKS' region" evidence="10">
    <location>
        <begin position="307"/>
        <end position="311"/>
    </location>
</feature>
<evidence type="ECO:0000256" key="8">
    <source>
        <dbReference type="ARBA" id="ARBA00023146"/>
    </source>
</evidence>
<protein>
    <recommendedName>
        <fullName evidence="10">Lysine--tRNA ligase</fullName>
        <ecNumber evidence="10">6.1.1.6</ecNumber>
    </recommendedName>
    <alternativeName>
        <fullName evidence="10">Lysyl-tRNA synthetase</fullName>
        <shortName evidence="10">LysRS</shortName>
    </alternativeName>
</protein>
<keyword evidence="12" id="KW-1185">Reference proteome</keyword>
<keyword evidence="5 10" id="KW-0547">Nucleotide-binding</keyword>
<dbReference type="GO" id="GO:0004824">
    <property type="term" value="F:lysine-tRNA ligase activity"/>
    <property type="evidence" value="ECO:0007669"/>
    <property type="project" value="UniProtKB-UniRule"/>
</dbReference>
<dbReference type="InterPro" id="IPR020751">
    <property type="entry name" value="aa-tRNA-synth_I_codon-bd_sub2"/>
</dbReference>
<evidence type="ECO:0000256" key="5">
    <source>
        <dbReference type="ARBA" id="ARBA00022741"/>
    </source>
</evidence>
<dbReference type="Proteomes" id="UP001166304">
    <property type="component" value="Unassembled WGS sequence"/>
</dbReference>
<sequence>MAEDPYEVGRGGTRAFWADSVADAVEARDPDDPIVIKGGVSPSGVPHIGHFNEIMRGYYVAEALRDRGHEVRQVFTADDKDRLRKVPRQLADLDWNVVGLGEVDAGALGRNLGKPYTDIPDPFGCCDSYGAHFTTLLQQSADLVGVDVEFVSNTELYADGEFEAVTRRVLERADRAREVLAEYQNKVDDDYVPFLPQCAECGKLTEGVTAVDLDAGEVSYVCEDVEAGDQTIEGCGHEGTATLRDGKLPWRFEWPGQWELLGVDFEPFGKDHAEGSWPSGEDIAENVLDIQPPVPMVYEWFTLDGEPLSSSSGNVVTVDEVLDILEPEVFRYFFVKDPRKQRDFSVEHVDQLVDEFDRFERRYFDEVETDADERELAERAYPMVVDDPREERVRIPYTFAAVLGMTDDPDLREEIARKEGHIPDDAPEWAVEAALARVERAREWARRTDNEFNYELKRAELPEAEFDDATAAALDELANFVAEGHDGEAIQGEIYETAKRNDIDIGEFFSAGYRLLFDDTEGPQLGPFIAKLDQQFVVDRLRRER</sequence>
<keyword evidence="4 10" id="KW-0436">Ligase</keyword>
<dbReference type="Gene3D" id="1.10.10.350">
    <property type="match status" value="1"/>
</dbReference>
<evidence type="ECO:0000256" key="9">
    <source>
        <dbReference type="ARBA" id="ARBA00048573"/>
    </source>
</evidence>
<dbReference type="PANTHER" id="PTHR37940:SF1">
    <property type="entry name" value="LYSINE--TRNA LIGASE"/>
    <property type="match status" value="1"/>
</dbReference>
<dbReference type="InterPro" id="IPR002904">
    <property type="entry name" value="Lys-tRNA-ligase"/>
</dbReference>
<dbReference type="Pfam" id="PF01921">
    <property type="entry name" value="tRNA-synt_1f"/>
    <property type="match status" value="1"/>
</dbReference>
<evidence type="ECO:0000256" key="6">
    <source>
        <dbReference type="ARBA" id="ARBA00022840"/>
    </source>
</evidence>
<feature type="short sequence motif" description="'HIGH' region" evidence="10">
    <location>
        <begin position="42"/>
        <end position="50"/>
    </location>
</feature>
<dbReference type="GO" id="GO:0000049">
    <property type="term" value="F:tRNA binding"/>
    <property type="evidence" value="ECO:0007669"/>
    <property type="project" value="InterPro"/>
</dbReference>
<keyword evidence="8 10" id="KW-0030">Aminoacyl-tRNA synthetase</keyword>
<evidence type="ECO:0000256" key="2">
    <source>
        <dbReference type="ARBA" id="ARBA00005594"/>
    </source>
</evidence>
<dbReference type="GO" id="GO:0005737">
    <property type="term" value="C:cytoplasm"/>
    <property type="evidence" value="ECO:0007669"/>
    <property type="project" value="UniProtKB-SubCell"/>
</dbReference>
<evidence type="ECO:0000313" key="12">
    <source>
        <dbReference type="Proteomes" id="UP001166304"/>
    </source>
</evidence>
<dbReference type="PANTHER" id="PTHR37940">
    <property type="entry name" value="LYSINE--TRNA LIGASE"/>
    <property type="match status" value="1"/>
</dbReference>
<dbReference type="GO" id="GO:0006430">
    <property type="term" value="P:lysyl-tRNA aminoacylation"/>
    <property type="evidence" value="ECO:0007669"/>
    <property type="project" value="UniProtKB-UniRule"/>
</dbReference>
<dbReference type="SUPFAM" id="SSF48163">
    <property type="entry name" value="An anticodon-binding domain of class I aminoacyl-tRNA synthetases"/>
    <property type="match status" value="1"/>
</dbReference>
<dbReference type="EMBL" id="JAHQXE010000001">
    <property type="protein sequence ID" value="MBV0900349.1"/>
    <property type="molecule type" value="Genomic_DNA"/>
</dbReference>
<keyword evidence="3 10" id="KW-0963">Cytoplasm</keyword>
<evidence type="ECO:0000256" key="1">
    <source>
        <dbReference type="ARBA" id="ARBA00004496"/>
    </source>
</evidence>
<organism evidence="11 12">
    <name type="scientific">Haloarcula salina</name>
    <dbReference type="NCBI Taxonomy" id="1429914"/>
    <lineage>
        <taxon>Archaea</taxon>
        <taxon>Methanobacteriati</taxon>
        <taxon>Methanobacteriota</taxon>
        <taxon>Stenosarchaea group</taxon>
        <taxon>Halobacteria</taxon>
        <taxon>Halobacteriales</taxon>
        <taxon>Haloarculaceae</taxon>
        <taxon>Haloarcula</taxon>
    </lineage>
</organism>
<dbReference type="Gene3D" id="6.10.20.10">
    <property type="entry name" value="Lysine tRNA ligase, stem contact fold domain"/>
    <property type="match status" value="1"/>
</dbReference>
<dbReference type="Gene3D" id="1.10.10.770">
    <property type="match status" value="1"/>
</dbReference>
<dbReference type="HAMAP" id="MF_00177">
    <property type="entry name" value="Lys_tRNA_synth_class1"/>
    <property type="match status" value="1"/>
</dbReference>
<dbReference type="AlphaFoldDB" id="A0AA41FYI4"/>
<dbReference type="InterPro" id="IPR001412">
    <property type="entry name" value="aa-tRNA-synth_I_CS"/>
</dbReference>
<dbReference type="GO" id="GO:0005524">
    <property type="term" value="F:ATP binding"/>
    <property type="evidence" value="ECO:0007669"/>
    <property type="project" value="UniProtKB-UniRule"/>
</dbReference>
<dbReference type="InterPro" id="IPR042078">
    <property type="entry name" value="Lys-tRNA-ligase_SC_fold"/>
</dbReference>
<evidence type="ECO:0000256" key="10">
    <source>
        <dbReference type="HAMAP-Rule" id="MF_00177"/>
    </source>
</evidence>
<comment type="caution">
    <text evidence="11">The sequence shown here is derived from an EMBL/GenBank/DDBJ whole genome shotgun (WGS) entry which is preliminary data.</text>
</comment>
<evidence type="ECO:0000256" key="3">
    <source>
        <dbReference type="ARBA" id="ARBA00022490"/>
    </source>
</evidence>
<dbReference type="InterPro" id="IPR014729">
    <property type="entry name" value="Rossmann-like_a/b/a_fold"/>
</dbReference>
<name>A0AA41FYI4_9EURY</name>
<proteinExistence type="inferred from homology"/>
<comment type="similarity">
    <text evidence="2 10">Belongs to the class-I aminoacyl-tRNA synthetase family.</text>
</comment>
<dbReference type="PROSITE" id="PS00178">
    <property type="entry name" value="AA_TRNA_LIGASE_I"/>
    <property type="match status" value="1"/>
</dbReference>
<comment type="subcellular location">
    <subcellularLocation>
        <location evidence="1 10">Cytoplasm</location>
    </subcellularLocation>
</comment>
<evidence type="ECO:0000256" key="4">
    <source>
        <dbReference type="ARBA" id="ARBA00022598"/>
    </source>
</evidence>
<evidence type="ECO:0000313" key="11">
    <source>
        <dbReference type="EMBL" id="MBV0900349.1"/>
    </source>
</evidence>
<dbReference type="EC" id="6.1.1.6" evidence="10"/>
<dbReference type="NCBIfam" id="TIGR00467">
    <property type="entry name" value="lysS_arch"/>
    <property type="match status" value="1"/>
</dbReference>